<feature type="transmembrane region" description="Helical" evidence="2">
    <location>
        <begin position="229"/>
        <end position="248"/>
    </location>
</feature>
<dbReference type="EMBL" id="VSSQ01000124">
    <property type="protein sequence ID" value="MPL79162.1"/>
    <property type="molecule type" value="Genomic_DNA"/>
</dbReference>
<gene>
    <name evidence="3" type="ORF">SDC9_25037</name>
</gene>
<organism evidence="3">
    <name type="scientific">bioreactor metagenome</name>
    <dbReference type="NCBI Taxonomy" id="1076179"/>
    <lineage>
        <taxon>unclassified sequences</taxon>
        <taxon>metagenomes</taxon>
        <taxon>ecological metagenomes</taxon>
    </lineage>
</organism>
<protein>
    <submittedName>
        <fullName evidence="3">Uncharacterized protein</fullName>
    </submittedName>
</protein>
<keyword evidence="2" id="KW-0472">Membrane</keyword>
<keyword evidence="2" id="KW-0812">Transmembrane</keyword>
<proteinExistence type="predicted"/>
<feature type="transmembrane region" description="Helical" evidence="2">
    <location>
        <begin position="260"/>
        <end position="278"/>
    </location>
</feature>
<dbReference type="AlphaFoldDB" id="A0A644UJY3"/>
<evidence type="ECO:0000256" key="1">
    <source>
        <dbReference type="SAM" id="MobiDB-lite"/>
    </source>
</evidence>
<feature type="region of interest" description="Disordered" evidence="1">
    <location>
        <begin position="50"/>
        <end position="72"/>
    </location>
</feature>
<accession>A0A644UJY3</accession>
<sequence length="383" mass="41964">MRNAQYGTYHNRSLGALRLCHVDQPGAKQHASRERGAGVWLSEHHSADRWHSDRCDLPDPARGRRSQQPFRTVSQYPVGTQGGWDVLSALARPEALESRCAGAITQCHPDLVFSGAAVPVHQSEIVADRAHCGLGISAAREGGSSSIADHLLGFRIDRHPVHGRLVCHGIRSAAPPLESDQPQARKPNPSGARIGNVPHVLALKVDKARQAHAMPDLVIWLSYFRLAGFWLMAGLLLVPALAVAMSLILEPGVDGRASEVAFLTLAAPLGFAPVLLHWKYGRRKGPILTFTAQGILMNAIDPEAIIPWRDIDVRASWHVLGGWRTILTFRCVGRPPKEGRRVGPADLYELRLPNIATKGCLSLQRLSRSYKKATMTEEPQRPP</sequence>
<evidence type="ECO:0000256" key="2">
    <source>
        <dbReference type="SAM" id="Phobius"/>
    </source>
</evidence>
<comment type="caution">
    <text evidence="3">The sequence shown here is derived from an EMBL/GenBank/DDBJ whole genome shotgun (WGS) entry which is preliminary data.</text>
</comment>
<reference evidence="3" key="1">
    <citation type="submission" date="2019-08" db="EMBL/GenBank/DDBJ databases">
        <authorList>
            <person name="Kucharzyk K."/>
            <person name="Murdoch R.W."/>
            <person name="Higgins S."/>
            <person name="Loffler F."/>
        </authorList>
    </citation>
    <scope>NUCLEOTIDE SEQUENCE</scope>
</reference>
<feature type="compositionally biased region" description="Basic and acidic residues" evidence="1">
    <location>
        <begin position="50"/>
        <end position="62"/>
    </location>
</feature>
<evidence type="ECO:0000313" key="3">
    <source>
        <dbReference type="EMBL" id="MPL79162.1"/>
    </source>
</evidence>
<keyword evidence="2" id="KW-1133">Transmembrane helix</keyword>
<name>A0A644UJY3_9ZZZZ</name>